<comment type="caution">
    <text evidence="1">The sequence shown here is derived from an EMBL/GenBank/DDBJ whole genome shotgun (WGS) entry which is preliminary data.</text>
</comment>
<evidence type="ECO:0000313" key="2">
    <source>
        <dbReference type="Proteomes" id="UP000190188"/>
    </source>
</evidence>
<protein>
    <submittedName>
        <fullName evidence="1">Uncharacterized protein</fullName>
    </submittedName>
</protein>
<proteinExistence type="predicted"/>
<dbReference type="RefSeq" id="WP_078503067.1">
    <property type="nucleotide sequence ID" value="NZ_MSZX01000024.1"/>
</dbReference>
<name>A0A1T2WZG2_9BACL</name>
<organism evidence="1 2">
    <name type="scientific">Paenibacillus selenitireducens</name>
    <dbReference type="NCBI Taxonomy" id="1324314"/>
    <lineage>
        <taxon>Bacteria</taxon>
        <taxon>Bacillati</taxon>
        <taxon>Bacillota</taxon>
        <taxon>Bacilli</taxon>
        <taxon>Bacillales</taxon>
        <taxon>Paenibacillaceae</taxon>
        <taxon>Paenibacillus</taxon>
    </lineage>
</organism>
<dbReference type="Proteomes" id="UP000190188">
    <property type="component" value="Unassembled WGS sequence"/>
</dbReference>
<sequence>MIEIRLNITHLYAKWDKVVKELAMLQLLFSVEVTVLGGIAPDIHGLMGIPKGVTHFIDKDANAAH</sequence>
<dbReference type="EMBL" id="MSZX01000024">
    <property type="protein sequence ID" value="OPA72992.1"/>
    <property type="molecule type" value="Genomic_DNA"/>
</dbReference>
<evidence type="ECO:0000313" key="1">
    <source>
        <dbReference type="EMBL" id="OPA72992.1"/>
    </source>
</evidence>
<accession>A0A1T2WZG2</accession>
<gene>
    <name evidence="1" type="ORF">BVG16_31020</name>
</gene>
<dbReference type="AlphaFoldDB" id="A0A1T2WZG2"/>
<reference evidence="1 2" key="1">
    <citation type="submission" date="2017-01" db="EMBL/GenBank/DDBJ databases">
        <title>Genome analysis of Paenibacillus selenitrireducens ES3-24.</title>
        <authorList>
            <person name="Xu D."/>
            <person name="Yao R."/>
            <person name="Zheng S."/>
        </authorList>
    </citation>
    <scope>NUCLEOTIDE SEQUENCE [LARGE SCALE GENOMIC DNA]</scope>
    <source>
        <strain evidence="1 2">ES3-24</strain>
    </source>
</reference>
<keyword evidence="2" id="KW-1185">Reference proteome</keyword>